<name>A0A225AZA8_TALAT</name>
<dbReference type="EMBL" id="LFMY01000001">
    <property type="protein sequence ID" value="OKL63784.1"/>
    <property type="molecule type" value="Genomic_DNA"/>
</dbReference>
<dbReference type="SUPFAM" id="SSF52540">
    <property type="entry name" value="P-loop containing nucleoside triphosphate hydrolases"/>
    <property type="match status" value="1"/>
</dbReference>
<sequence length="409" mass="46790">MLGQQLDAYSRLPSAIATIQDIVRMHSQPGNEVGLIKAWIESYVSWVVVMDNFDDISFDVNHFIPSSGPGQVMFTSRNKRLILGSGTPYPFKLDEPDFLEGEFLFLRLRNKTEISFSDVKQHNEYPQIREIVKNLHGFPLALSQAAAYIRANDPFSCAEYLELLTAREDEDREFLLKYMPENAEYPWSVMSTWELSFDYLQKKDPDSVKLLQLLGFFAPSEIPIYTFRKATQKAKWYLGTYAVHRSLGLQQCHELKFLAHQARLGDRLGLLISLSLISKDSSQITPPGSSLPRFQDTISMHPLVHEWVQLRLKPQPEQVAKFAHLCALILYQSYSIDRYVGFVESSPHVRRELETEPYRLQSHLLEVAGNVSKYEYCAGPSPLELRTLLLVMLLENLCEPGLAIADKVN</sequence>
<dbReference type="GeneID" id="31000716"/>
<reference evidence="1 2" key="1">
    <citation type="submission" date="2015-06" db="EMBL/GenBank/DDBJ databases">
        <title>Talaromyces atroroseus IBT 11181 draft genome.</title>
        <authorList>
            <person name="Rasmussen K.B."/>
            <person name="Rasmussen S."/>
            <person name="Petersen B."/>
            <person name="Sicheritz-Ponten T."/>
            <person name="Mortensen U.H."/>
            <person name="Thrane U."/>
        </authorList>
    </citation>
    <scope>NUCLEOTIDE SEQUENCE [LARGE SCALE GENOMIC DNA]</scope>
    <source>
        <strain evidence="1 2">IBT 11181</strain>
    </source>
</reference>
<comment type="caution">
    <text evidence="1">The sequence shown here is derived from an EMBL/GenBank/DDBJ whole genome shotgun (WGS) entry which is preliminary data.</text>
</comment>
<dbReference type="Proteomes" id="UP000214365">
    <property type="component" value="Unassembled WGS sequence"/>
</dbReference>
<evidence type="ECO:0008006" key="3">
    <source>
        <dbReference type="Google" id="ProtNLM"/>
    </source>
</evidence>
<dbReference type="PANTHER" id="PTHR35205">
    <property type="entry name" value="NB-ARC AND TPR DOMAIN PROTEIN"/>
    <property type="match status" value="1"/>
</dbReference>
<organism evidence="1 2">
    <name type="scientific">Talaromyces atroroseus</name>
    <dbReference type="NCBI Taxonomy" id="1441469"/>
    <lineage>
        <taxon>Eukaryota</taxon>
        <taxon>Fungi</taxon>
        <taxon>Dikarya</taxon>
        <taxon>Ascomycota</taxon>
        <taxon>Pezizomycotina</taxon>
        <taxon>Eurotiomycetes</taxon>
        <taxon>Eurotiomycetidae</taxon>
        <taxon>Eurotiales</taxon>
        <taxon>Trichocomaceae</taxon>
        <taxon>Talaromyces</taxon>
        <taxon>Talaromyces sect. Trachyspermi</taxon>
    </lineage>
</organism>
<dbReference type="InterPro" id="IPR027417">
    <property type="entry name" value="P-loop_NTPase"/>
</dbReference>
<proteinExistence type="predicted"/>
<accession>A0A225AZA8</accession>
<dbReference type="RefSeq" id="XP_020123905.1">
    <property type="nucleotide sequence ID" value="XM_020260825.1"/>
</dbReference>
<evidence type="ECO:0000313" key="1">
    <source>
        <dbReference type="EMBL" id="OKL63784.1"/>
    </source>
</evidence>
<evidence type="ECO:0000313" key="2">
    <source>
        <dbReference type="Proteomes" id="UP000214365"/>
    </source>
</evidence>
<dbReference type="OrthoDB" id="1577640at2759"/>
<dbReference type="AlphaFoldDB" id="A0A225AZA8"/>
<protein>
    <recommendedName>
        <fullName evidence="3">NB-ARC domain-containing protein</fullName>
    </recommendedName>
</protein>
<dbReference type="PANTHER" id="PTHR35205:SF1">
    <property type="entry name" value="ZU5 DOMAIN-CONTAINING PROTEIN"/>
    <property type="match status" value="1"/>
</dbReference>
<gene>
    <name evidence="1" type="ORF">UA08_00961</name>
</gene>
<keyword evidence="2" id="KW-1185">Reference proteome</keyword>
<dbReference type="STRING" id="1441469.A0A225AZA8"/>